<dbReference type="EMBL" id="JXJN01016832">
    <property type="status" value="NOT_ANNOTATED_CDS"/>
    <property type="molecule type" value="Genomic_DNA"/>
</dbReference>
<dbReference type="EnsemblMetazoa" id="GPPI034704-RA">
    <property type="protein sequence ID" value="GPPI034704-PA"/>
    <property type="gene ID" value="GPPI034704"/>
</dbReference>
<protein>
    <submittedName>
        <fullName evidence="2">Uncharacterized protein</fullName>
    </submittedName>
</protein>
<evidence type="ECO:0000256" key="1">
    <source>
        <dbReference type="SAM" id="Phobius"/>
    </source>
</evidence>
<dbReference type="VEuPathDB" id="VectorBase:GPPI034704"/>
<sequence>MSALEETTELIRAANVGEDVDSHAFLNNVEDTTALVGCILYATAVAAAACYSSMFIVLFLWFIAAFS</sequence>
<accession>A0A1B0BME0</accession>
<feature type="transmembrane region" description="Helical" evidence="1">
    <location>
        <begin position="34"/>
        <end position="63"/>
    </location>
</feature>
<dbReference type="AlphaFoldDB" id="A0A1B0BME0"/>
<proteinExistence type="predicted"/>
<keyword evidence="1" id="KW-1133">Transmembrane helix</keyword>
<dbReference type="Proteomes" id="UP000092460">
    <property type="component" value="Unassembled WGS sequence"/>
</dbReference>
<evidence type="ECO:0000313" key="3">
    <source>
        <dbReference type="Proteomes" id="UP000092460"/>
    </source>
</evidence>
<evidence type="ECO:0000313" key="2">
    <source>
        <dbReference type="EnsemblMetazoa" id="GPPI034704-PA"/>
    </source>
</evidence>
<reference evidence="3" key="1">
    <citation type="submission" date="2015-01" db="EMBL/GenBank/DDBJ databases">
        <authorList>
            <person name="Aksoy S."/>
            <person name="Warren W."/>
            <person name="Wilson R.K."/>
        </authorList>
    </citation>
    <scope>NUCLEOTIDE SEQUENCE [LARGE SCALE GENOMIC DNA]</scope>
    <source>
        <strain evidence="3">IAEA</strain>
    </source>
</reference>
<keyword evidence="1" id="KW-0812">Transmembrane</keyword>
<name>A0A1B0BME0_9MUSC</name>
<organism evidence="2 3">
    <name type="scientific">Glossina palpalis gambiensis</name>
    <dbReference type="NCBI Taxonomy" id="67801"/>
    <lineage>
        <taxon>Eukaryota</taxon>
        <taxon>Metazoa</taxon>
        <taxon>Ecdysozoa</taxon>
        <taxon>Arthropoda</taxon>
        <taxon>Hexapoda</taxon>
        <taxon>Insecta</taxon>
        <taxon>Pterygota</taxon>
        <taxon>Neoptera</taxon>
        <taxon>Endopterygota</taxon>
        <taxon>Diptera</taxon>
        <taxon>Brachycera</taxon>
        <taxon>Muscomorpha</taxon>
        <taxon>Hippoboscoidea</taxon>
        <taxon>Glossinidae</taxon>
        <taxon>Glossina</taxon>
    </lineage>
</organism>
<keyword evidence="3" id="KW-1185">Reference proteome</keyword>
<reference evidence="2" key="2">
    <citation type="submission" date="2020-05" db="UniProtKB">
        <authorList>
            <consortium name="EnsemblMetazoa"/>
        </authorList>
    </citation>
    <scope>IDENTIFICATION</scope>
    <source>
        <strain evidence="2">IAEA</strain>
    </source>
</reference>
<keyword evidence="1" id="KW-0472">Membrane</keyword>